<reference evidence="4 5" key="1">
    <citation type="journal article" date="2015" name="Infect. Genet. Evol.">
        <title>Genomic sequences of six botulinum neurotoxin-producing strains representing three clostridial species illustrate the mobility and diversity of botulinum neurotoxin genes.</title>
        <authorList>
            <person name="Smith T.J."/>
            <person name="Hill K.K."/>
            <person name="Xie G."/>
            <person name="Foley B.T."/>
            <person name="Williamson C.H."/>
            <person name="Foster J.T."/>
            <person name="Johnson S.L."/>
            <person name="Chertkov O."/>
            <person name="Teshima H."/>
            <person name="Gibbons H.S."/>
            <person name="Johnsky L.A."/>
            <person name="Karavis M.A."/>
            <person name="Smith L.A."/>
        </authorList>
    </citation>
    <scope>NUCLEOTIDE SEQUENCE [LARGE SCALE GENOMIC DNA]</scope>
    <source>
        <strain evidence="4 5">CDC 2741</strain>
    </source>
</reference>
<dbReference type="InterPro" id="IPR016181">
    <property type="entry name" value="Acyl_CoA_acyltransferase"/>
</dbReference>
<evidence type="ECO:0000259" key="3">
    <source>
        <dbReference type="PROSITE" id="PS51186"/>
    </source>
</evidence>
<feature type="domain" description="N-acetyltransferase" evidence="3">
    <location>
        <begin position="20"/>
        <end position="200"/>
    </location>
</feature>
<evidence type="ECO:0000313" key="5">
    <source>
        <dbReference type="Proteomes" id="UP000031366"/>
    </source>
</evidence>
<proteinExistence type="predicted"/>
<organism evidence="4 5">
    <name type="scientific">Clostridium argentinense CDC 2741</name>
    <dbReference type="NCBI Taxonomy" id="1418104"/>
    <lineage>
        <taxon>Bacteria</taxon>
        <taxon>Bacillati</taxon>
        <taxon>Bacillota</taxon>
        <taxon>Clostridia</taxon>
        <taxon>Eubacteriales</taxon>
        <taxon>Clostridiaceae</taxon>
        <taxon>Clostridium</taxon>
    </lineage>
</organism>
<dbReference type="PANTHER" id="PTHR43420">
    <property type="entry name" value="ACETYLTRANSFERASE"/>
    <property type="match status" value="1"/>
</dbReference>
<dbReference type="Pfam" id="PF00583">
    <property type="entry name" value="Acetyltransf_1"/>
    <property type="match status" value="1"/>
</dbReference>
<dbReference type="InterPro" id="IPR000182">
    <property type="entry name" value="GNAT_dom"/>
</dbReference>
<comment type="caution">
    <text evidence="4">The sequence shown here is derived from an EMBL/GenBank/DDBJ whole genome shotgun (WGS) entry which is preliminary data.</text>
</comment>
<gene>
    <name evidence="4" type="ORF">U732_3934</name>
</gene>
<dbReference type="SUPFAM" id="SSF55729">
    <property type="entry name" value="Acyl-CoA N-acyltransferases (Nat)"/>
    <property type="match status" value="1"/>
</dbReference>
<dbReference type="AlphaFoldDB" id="A0A0C1RCT6"/>
<evidence type="ECO:0000313" key="4">
    <source>
        <dbReference type="EMBL" id="KIE48181.1"/>
    </source>
</evidence>
<sequence>MNYMEVKYCNIYQDEKIKSLVINAFQSKFTSLVNLDEINYLSLINHFWEIPYDSHNAKQVVIKDNHHICATMLIKTRSNKKEKGLKFDYVSLSKHYGRKNVIKLIAGLLALEHSVKEGEWYIDHIAVDKNYRGKGIGKVLINWAQDFIEQGSKLTLFVSTKNKNAIHLYTKEGFQVKNKKISFWKWILFHESCWYLMEWRKC</sequence>
<dbReference type="GO" id="GO:0016747">
    <property type="term" value="F:acyltransferase activity, transferring groups other than amino-acyl groups"/>
    <property type="evidence" value="ECO:0007669"/>
    <property type="project" value="InterPro"/>
</dbReference>
<dbReference type="RefSeq" id="WP_052267949.1">
    <property type="nucleotide sequence ID" value="NZ_AYSO01000012.1"/>
</dbReference>
<protein>
    <submittedName>
        <fullName evidence="4">Acetyltransferase domain protein</fullName>
    </submittedName>
</protein>
<dbReference type="OrthoDB" id="5319888at2"/>
<accession>A0A0C1RCT6</accession>
<dbReference type="EMBL" id="AYSO01000012">
    <property type="protein sequence ID" value="KIE48181.1"/>
    <property type="molecule type" value="Genomic_DNA"/>
</dbReference>
<dbReference type="Proteomes" id="UP000031366">
    <property type="component" value="Unassembled WGS sequence"/>
</dbReference>
<dbReference type="STRING" id="29341.RSJ17_11455"/>
<dbReference type="Gene3D" id="3.40.630.30">
    <property type="match status" value="1"/>
</dbReference>
<dbReference type="CDD" id="cd04301">
    <property type="entry name" value="NAT_SF"/>
    <property type="match status" value="1"/>
</dbReference>
<name>A0A0C1RCT6_9CLOT</name>
<dbReference type="InterPro" id="IPR050680">
    <property type="entry name" value="YpeA/RimI_acetyltransf"/>
</dbReference>
<keyword evidence="2" id="KW-0012">Acyltransferase</keyword>
<dbReference type="PROSITE" id="PS51186">
    <property type="entry name" value="GNAT"/>
    <property type="match status" value="1"/>
</dbReference>
<keyword evidence="5" id="KW-1185">Reference proteome</keyword>
<evidence type="ECO:0000256" key="2">
    <source>
        <dbReference type="ARBA" id="ARBA00023315"/>
    </source>
</evidence>
<evidence type="ECO:0000256" key="1">
    <source>
        <dbReference type="ARBA" id="ARBA00022679"/>
    </source>
</evidence>
<keyword evidence="1 4" id="KW-0808">Transferase</keyword>